<dbReference type="AlphaFoldDB" id="A0A1D6P4R0"/>
<organism evidence="1">
    <name type="scientific">Zea mays</name>
    <name type="common">Maize</name>
    <dbReference type="NCBI Taxonomy" id="4577"/>
    <lineage>
        <taxon>Eukaryota</taxon>
        <taxon>Viridiplantae</taxon>
        <taxon>Streptophyta</taxon>
        <taxon>Embryophyta</taxon>
        <taxon>Tracheophyta</taxon>
        <taxon>Spermatophyta</taxon>
        <taxon>Magnoliopsida</taxon>
        <taxon>Liliopsida</taxon>
        <taxon>Poales</taxon>
        <taxon>Poaceae</taxon>
        <taxon>PACMAD clade</taxon>
        <taxon>Panicoideae</taxon>
        <taxon>Andropogonodae</taxon>
        <taxon>Andropogoneae</taxon>
        <taxon>Tripsacinae</taxon>
        <taxon>Zea</taxon>
    </lineage>
</organism>
<dbReference type="ExpressionAtlas" id="A0A1D6P4R0">
    <property type="expression patterns" value="baseline and differential"/>
</dbReference>
<protein>
    <submittedName>
        <fullName evidence="1">Protein MICRORCHIDIA 7</fullName>
    </submittedName>
</protein>
<accession>A0A1D6P4R0</accession>
<dbReference type="EMBL" id="CM000785">
    <property type="protein sequence ID" value="AQL04937.1"/>
    <property type="molecule type" value="Genomic_DNA"/>
</dbReference>
<name>A0A1D6P4R0_MAIZE</name>
<reference evidence="1" key="1">
    <citation type="submission" date="2015-12" db="EMBL/GenBank/DDBJ databases">
        <title>Update maize B73 reference genome by single molecule sequencing technologies.</title>
        <authorList>
            <consortium name="Maize Genome Sequencing Project"/>
            <person name="Ware D."/>
        </authorList>
    </citation>
    <scope>NUCLEOTIDE SEQUENCE</scope>
    <source>
        <tissue evidence="1">Seedling</tissue>
    </source>
</reference>
<gene>
    <name evidence="1" type="ORF">ZEAMMB73_Zm00001d046722</name>
</gene>
<proteinExistence type="predicted"/>
<evidence type="ECO:0000313" key="1">
    <source>
        <dbReference type="EMBL" id="AQL04937.1"/>
    </source>
</evidence>
<sequence length="163" mass="18375">MKVKQKMGSETFDLNEQPHENEGGGLNYVLLQKDCKNICRTKVYDLPIEVPIIWSVTAFVPIKAYQKSDFPKFLLLPYPEDSRQKSEWGKFMRFLSENKRAAIARCGSSTFHILAPEPDECSSFPHAVLLYECGQNGPGDCKHMAGTSGMGFSVMSLENNSFR</sequence>